<keyword evidence="7" id="KW-0998">Cell outer membrane</keyword>
<dbReference type="STRING" id="391936.S7S_02335"/>
<comment type="subcellular location">
    <subcellularLocation>
        <location evidence="1">Cell outer membrane</location>
    </subcellularLocation>
</comment>
<keyword evidence="6" id="KW-0472">Membrane</keyword>
<feature type="chain" id="PRO_5002111186" evidence="8">
    <location>
        <begin position="24"/>
        <end position="461"/>
    </location>
</feature>
<comment type="similarity">
    <text evidence="2">Belongs to the outer membrane factor (OMF) (TC 1.B.17) family.</text>
</comment>
<dbReference type="GO" id="GO:0015562">
    <property type="term" value="F:efflux transmembrane transporter activity"/>
    <property type="evidence" value="ECO:0007669"/>
    <property type="project" value="InterPro"/>
</dbReference>
<dbReference type="AlphaFoldDB" id="A0A0B4XFR9"/>
<keyword evidence="4" id="KW-1134">Transmembrane beta strand</keyword>
<dbReference type="PANTHER" id="PTHR30026">
    <property type="entry name" value="OUTER MEMBRANE PROTEIN TOLC"/>
    <property type="match status" value="1"/>
</dbReference>
<dbReference type="RefSeq" id="WP_008739333.1">
    <property type="nucleotide sequence ID" value="NZ_CP004387.1"/>
</dbReference>
<dbReference type="Proteomes" id="UP000006764">
    <property type="component" value="Chromosome"/>
</dbReference>
<evidence type="ECO:0000256" key="4">
    <source>
        <dbReference type="ARBA" id="ARBA00022452"/>
    </source>
</evidence>
<evidence type="ECO:0000256" key="1">
    <source>
        <dbReference type="ARBA" id="ARBA00004442"/>
    </source>
</evidence>
<evidence type="ECO:0000256" key="8">
    <source>
        <dbReference type="SAM" id="SignalP"/>
    </source>
</evidence>
<dbReference type="HOGENOM" id="CLU_012817_0_2_6"/>
<dbReference type="NCBIfam" id="TIGR01844">
    <property type="entry name" value="type_I_sec_TolC"/>
    <property type="match status" value="1"/>
</dbReference>
<evidence type="ECO:0000256" key="6">
    <source>
        <dbReference type="ARBA" id="ARBA00023136"/>
    </source>
</evidence>
<evidence type="ECO:0000256" key="5">
    <source>
        <dbReference type="ARBA" id="ARBA00022692"/>
    </source>
</evidence>
<keyword evidence="8" id="KW-0732">Signal</keyword>
<dbReference type="KEGG" id="apac:S7S_02335"/>
<dbReference type="Pfam" id="PF02321">
    <property type="entry name" value="OEP"/>
    <property type="match status" value="2"/>
</dbReference>
<evidence type="ECO:0000313" key="10">
    <source>
        <dbReference type="Proteomes" id="UP000006764"/>
    </source>
</evidence>
<keyword evidence="3" id="KW-0813">Transport</keyword>
<evidence type="ECO:0000256" key="7">
    <source>
        <dbReference type="ARBA" id="ARBA00023237"/>
    </source>
</evidence>
<evidence type="ECO:0000256" key="2">
    <source>
        <dbReference type="ARBA" id="ARBA00007613"/>
    </source>
</evidence>
<evidence type="ECO:0000313" key="9">
    <source>
        <dbReference type="EMBL" id="AJD46889.1"/>
    </source>
</evidence>
<name>A0A0B4XFR9_9GAMM</name>
<proteinExistence type="inferred from homology"/>
<dbReference type="EMBL" id="CP004387">
    <property type="protein sequence ID" value="AJD46889.1"/>
    <property type="molecule type" value="Genomic_DNA"/>
</dbReference>
<accession>A0A0B4XFR9</accession>
<organism evidence="9 10">
    <name type="scientific">Isoalcanivorax pacificus W11-5</name>
    <dbReference type="NCBI Taxonomy" id="391936"/>
    <lineage>
        <taxon>Bacteria</taxon>
        <taxon>Pseudomonadati</taxon>
        <taxon>Pseudomonadota</taxon>
        <taxon>Gammaproteobacteria</taxon>
        <taxon>Oceanospirillales</taxon>
        <taxon>Alcanivoracaceae</taxon>
        <taxon>Isoalcanivorax</taxon>
    </lineage>
</organism>
<gene>
    <name evidence="9" type="ORF">S7S_02335</name>
</gene>
<dbReference type="GO" id="GO:1990281">
    <property type="term" value="C:efflux pump complex"/>
    <property type="evidence" value="ECO:0007669"/>
    <property type="project" value="TreeGrafter"/>
</dbReference>
<protein>
    <submittedName>
        <fullName evidence="9">Outer membrane protein TolC</fullName>
    </submittedName>
</protein>
<dbReference type="InterPro" id="IPR010130">
    <property type="entry name" value="T1SS_OMP_TolC"/>
</dbReference>
<dbReference type="GO" id="GO:0009279">
    <property type="term" value="C:cell outer membrane"/>
    <property type="evidence" value="ECO:0007669"/>
    <property type="project" value="UniProtKB-SubCell"/>
</dbReference>
<dbReference type="SUPFAM" id="SSF56954">
    <property type="entry name" value="Outer membrane efflux proteins (OEP)"/>
    <property type="match status" value="1"/>
</dbReference>
<evidence type="ECO:0000256" key="3">
    <source>
        <dbReference type="ARBA" id="ARBA00022448"/>
    </source>
</evidence>
<dbReference type="PANTHER" id="PTHR30026:SF20">
    <property type="entry name" value="OUTER MEMBRANE PROTEIN TOLC"/>
    <property type="match status" value="1"/>
</dbReference>
<reference evidence="9 10" key="1">
    <citation type="journal article" date="2012" name="J. Bacteriol.">
        <title>Genome sequence of an alkane-degrading bacterium, Alcanivorax pacificus type strain W11-5, isolated from deep sea sediment.</title>
        <authorList>
            <person name="Lai Q."/>
            <person name="Shao Z."/>
        </authorList>
    </citation>
    <scope>NUCLEOTIDE SEQUENCE [LARGE SCALE GENOMIC DNA]</scope>
    <source>
        <strain evidence="9 10">W11-5</strain>
    </source>
</reference>
<keyword evidence="5" id="KW-0812">Transmembrane</keyword>
<dbReference type="InterPro" id="IPR003423">
    <property type="entry name" value="OMP_efflux"/>
</dbReference>
<sequence length="461" mass="50719">MRTKRITYAAAALLLAATGVAQAATLADVLESAWQADSQWSGALRTWEAEQENVVQGRAGLLPSVNASYSWLDNDVEVTSSPGGETDFETQTLTLSLVQPLFRPGAWYAYKQADAATSVAAANFQQARQDFLQRVATQYFGVLQSWENLVSIRAEERAIGRQLEQTRERFDVGLVAITDVHEAEAAFDLTKVERILAEADFDIARDRLEALTGRTWESLAALQEELPLTGPEPANPQQWVELARQQNPTILAALYQSESSRHFASQQAWAHGPTVDLVAQHQRYKNDASGPTSTLNLPDTRTNAYGIEVNLPLFQGGGVNSRRKQAALQHEASQDLYQQTWRDVGQQTLGTYRVVSANALRIRARAQAIRSADSALEATQAGYEVGTRNIVDVLNAQRTLFAARRDYANARYEYILDSLGLKALAGVLTEDDLVQVNNWLAPADLVELDLVSAGTDDALDE</sequence>
<keyword evidence="10" id="KW-1185">Reference proteome</keyword>
<dbReference type="Gene3D" id="1.20.1600.10">
    <property type="entry name" value="Outer membrane efflux proteins (OEP)"/>
    <property type="match status" value="1"/>
</dbReference>
<feature type="signal peptide" evidence="8">
    <location>
        <begin position="1"/>
        <end position="23"/>
    </location>
</feature>
<dbReference type="GO" id="GO:0015288">
    <property type="term" value="F:porin activity"/>
    <property type="evidence" value="ECO:0007669"/>
    <property type="project" value="TreeGrafter"/>
</dbReference>
<dbReference type="InterPro" id="IPR051906">
    <property type="entry name" value="TolC-like"/>
</dbReference>
<dbReference type="OrthoDB" id="9813458at2"/>